<dbReference type="NCBIfam" id="TIGR01575">
    <property type="entry name" value="rimI"/>
    <property type="match status" value="1"/>
</dbReference>
<dbReference type="GO" id="GO:0008080">
    <property type="term" value="F:N-acetyltransferase activity"/>
    <property type="evidence" value="ECO:0007669"/>
    <property type="project" value="InterPro"/>
</dbReference>
<dbReference type="InterPro" id="IPR016181">
    <property type="entry name" value="Acyl_CoA_acyltransferase"/>
</dbReference>
<dbReference type="InterPro" id="IPR006464">
    <property type="entry name" value="AcTrfase_RimI/Ard1"/>
</dbReference>
<dbReference type="InterPro" id="IPR000182">
    <property type="entry name" value="GNAT_dom"/>
</dbReference>
<dbReference type="Pfam" id="PF00583">
    <property type="entry name" value="Acetyltransf_1"/>
    <property type="match status" value="1"/>
</dbReference>
<evidence type="ECO:0000256" key="1">
    <source>
        <dbReference type="ARBA" id="ARBA00022679"/>
    </source>
</evidence>
<keyword evidence="2" id="KW-0012">Acyltransferase</keyword>
<accession>A0A176QDF0</accession>
<evidence type="ECO:0000256" key="2">
    <source>
        <dbReference type="ARBA" id="ARBA00023315"/>
    </source>
</evidence>
<sequence length="164" mass="17744">MSATATTPTWRAVGWRDIPALAALEQQIYPDDAWSEQSWWGELAARPRRDYVIVEDDEGVLGYAGLDHGGEVGDVMTIAVAPRGRRRGLGRALLDELVARARAGGAARLLLEVRADNVAARAMYEDAGMRLLSTRRGYYPGGVDALVLGLDLDTPSPPDGPESR</sequence>
<dbReference type="SUPFAM" id="SSF55729">
    <property type="entry name" value="Acyl-CoA N-acyltransferases (Nat)"/>
    <property type="match status" value="1"/>
</dbReference>
<dbReference type="PANTHER" id="PTHR43877">
    <property type="entry name" value="AMINOALKYLPHOSPHONATE N-ACETYLTRANSFERASE-RELATED-RELATED"/>
    <property type="match status" value="1"/>
</dbReference>
<evidence type="ECO:0000313" key="4">
    <source>
        <dbReference type="EMBL" id="OAB87670.1"/>
    </source>
</evidence>
<protein>
    <submittedName>
        <fullName evidence="4">Ribosomal-protein-alanine acetyltransferase</fullName>
    </submittedName>
</protein>
<keyword evidence="5" id="KW-1185">Reference proteome</keyword>
<dbReference type="STRING" id="262209.AWH69_06340"/>
<name>A0A176QDF0_9MICO</name>
<dbReference type="Proteomes" id="UP000076976">
    <property type="component" value="Unassembled WGS sequence"/>
</dbReference>
<organism evidence="4 5">
    <name type="scientific">Janibacter melonis</name>
    <dbReference type="NCBI Taxonomy" id="262209"/>
    <lineage>
        <taxon>Bacteria</taxon>
        <taxon>Bacillati</taxon>
        <taxon>Actinomycetota</taxon>
        <taxon>Actinomycetes</taxon>
        <taxon>Micrococcales</taxon>
        <taxon>Intrasporangiaceae</taxon>
        <taxon>Janibacter</taxon>
    </lineage>
</organism>
<dbReference type="RefSeq" id="WP_068273256.1">
    <property type="nucleotide sequence ID" value="NZ_LQZG01000002.1"/>
</dbReference>
<comment type="caution">
    <text evidence="4">The sequence shown here is derived from an EMBL/GenBank/DDBJ whole genome shotgun (WGS) entry which is preliminary data.</text>
</comment>
<dbReference type="EMBL" id="LQZG01000002">
    <property type="protein sequence ID" value="OAB87670.1"/>
    <property type="molecule type" value="Genomic_DNA"/>
</dbReference>
<evidence type="ECO:0000313" key="5">
    <source>
        <dbReference type="Proteomes" id="UP000076976"/>
    </source>
</evidence>
<reference evidence="4 5" key="1">
    <citation type="submission" date="2016-01" db="EMBL/GenBank/DDBJ databases">
        <title>Janibacter melonis strain CD11_4 genome sequencing and assembly.</title>
        <authorList>
            <person name="Nair G.R."/>
            <person name="Kaur G."/>
            <person name="Chander A.M."/>
            <person name="Mayilraj S."/>
        </authorList>
    </citation>
    <scope>NUCLEOTIDE SEQUENCE [LARGE SCALE GENOMIC DNA]</scope>
    <source>
        <strain evidence="4 5">CD11-4</strain>
    </source>
</reference>
<dbReference type="PROSITE" id="PS51186">
    <property type="entry name" value="GNAT"/>
    <property type="match status" value="1"/>
</dbReference>
<proteinExistence type="predicted"/>
<dbReference type="InterPro" id="IPR050832">
    <property type="entry name" value="Bact_Acetyltransf"/>
</dbReference>
<gene>
    <name evidence="4" type="ORF">AWH69_06340</name>
</gene>
<feature type="domain" description="N-acetyltransferase" evidence="3">
    <location>
        <begin position="8"/>
        <end position="153"/>
    </location>
</feature>
<dbReference type="Gene3D" id="3.40.630.30">
    <property type="match status" value="1"/>
</dbReference>
<evidence type="ECO:0000259" key="3">
    <source>
        <dbReference type="PROSITE" id="PS51186"/>
    </source>
</evidence>
<keyword evidence="1 4" id="KW-0808">Transferase</keyword>
<dbReference type="AlphaFoldDB" id="A0A176QDF0"/>